<dbReference type="PANTHER" id="PTHR44099:SF4">
    <property type="entry name" value="RABCONNECTIN-3B, ISOFORM A"/>
    <property type="match status" value="1"/>
</dbReference>
<feature type="region of interest" description="Disordered" evidence="2">
    <location>
        <begin position="1667"/>
        <end position="1740"/>
    </location>
</feature>
<dbReference type="EMBL" id="FR823390">
    <property type="protein sequence ID" value="CBZ53604.1"/>
    <property type="molecule type" value="Genomic_DNA"/>
</dbReference>
<dbReference type="Gene3D" id="2.130.10.10">
    <property type="entry name" value="YVTN repeat-like/Quinoprotein amine dehydrogenase"/>
    <property type="match status" value="2"/>
</dbReference>
<feature type="compositionally biased region" description="Basic and acidic residues" evidence="2">
    <location>
        <begin position="1128"/>
        <end position="1148"/>
    </location>
</feature>
<evidence type="ECO:0000313" key="5">
    <source>
        <dbReference type="Proteomes" id="UP000007494"/>
    </source>
</evidence>
<feature type="repeat" description="WD" evidence="1">
    <location>
        <begin position="3687"/>
        <end position="3720"/>
    </location>
</feature>
<feature type="compositionally biased region" description="Basic and acidic residues" evidence="2">
    <location>
        <begin position="1028"/>
        <end position="1037"/>
    </location>
</feature>
<feature type="compositionally biased region" description="Gly residues" evidence="2">
    <location>
        <begin position="2313"/>
        <end position="2323"/>
    </location>
</feature>
<feature type="compositionally biased region" description="Basic and acidic residues" evidence="2">
    <location>
        <begin position="2798"/>
        <end position="2812"/>
    </location>
</feature>
<feature type="compositionally biased region" description="Basic and acidic residues" evidence="2">
    <location>
        <begin position="641"/>
        <end position="659"/>
    </location>
</feature>
<feature type="region of interest" description="Disordered" evidence="2">
    <location>
        <begin position="2154"/>
        <end position="2250"/>
    </location>
</feature>
<feature type="compositionally biased region" description="Basic and acidic residues" evidence="2">
    <location>
        <begin position="2822"/>
        <end position="2838"/>
    </location>
</feature>
<feature type="region of interest" description="Disordered" evidence="2">
    <location>
        <begin position="2299"/>
        <end position="2326"/>
    </location>
</feature>
<dbReference type="InParanoid" id="F0VIP3"/>
<dbReference type="SUPFAM" id="SSF69322">
    <property type="entry name" value="Tricorn protease domain 2"/>
    <property type="match status" value="1"/>
</dbReference>
<protein>
    <submittedName>
        <fullName evidence="4">WD domain, G-beta repeat-containing protein</fullName>
    </submittedName>
</protein>
<dbReference type="SUPFAM" id="SSF50978">
    <property type="entry name" value="WD40 repeat-like"/>
    <property type="match status" value="1"/>
</dbReference>
<dbReference type="InterPro" id="IPR015943">
    <property type="entry name" value="WD40/YVTN_repeat-like_dom_sf"/>
</dbReference>
<feature type="region of interest" description="Disordered" evidence="2">
    <location>
        <begin position="1572"/>
        <end position="1645"/>
    </location>
</feature>
<feature type="region of interest" description="Disordered" evidence="2">
    <location>
        <begin position="624"/>
        <end position="725"/>
    </location>
</feature>
<feature type="region of interest" description="Disordered" evidence="2">
    <location>
        <begin position="1234"/>
        <end position="1259"/>
    </location>
</feature>
<accession>F0VIP3</accession>
<keyword evidence="1" id="KW-0853">WD repeat</keyword>
<evidence type="ECO:0000256" key="2">
    <source>
        <dbReference type="SAM" id="MobiDB-lite"/>
    </source>
</evidence>
<feature type="compositionally biased region" description="Polar residues" evidence="2">
    <location>
        <begin position="2212"/>
        <end position="2221"/>
    </location>
</feature>
<feature type="compositionally biased region" description="Basic and acidic residues" evidence="2">
    <location>
        <begin position="2170"/>
        <end position="2180"/>
    </location>
</feature>
<dbReference type="eggNOG" id="KOG4155">
    <property type="taxonomic scope" value="Eukaryota"/>
</dbReference>
<dbReference type="EMBL" id="LN714483">
    <property type="protein sequence ID" value="CEL67594.1"/>
    <property type="molecule type" value="Genomic_DNA"/>
</dbReference>
<feature type="region of interest" description="Disordered" evidence="2">
    <location>
        <begin position="407"/>
        <end position="465"/>
    </location>
</feature>
<feature type="compositionally biased region" description="Low complexity" evidence="2">
    <location>
        <begin position="2470"/>
        <end position="2489"/>
    </location>
</feature>
<feature type="region of interest" description="Disordered" evidence="2">
    <location>
        <begin position="2462"/>
        <end position="2489"/>
    </location>
</feature>
<proteinExistence type="predicted"/>
<dbReference type="VEuPathDB" id="ToxoDB:NCLIV_033910"/>
<feature type="compositionally biased region" description="Basic and acidic residues" evidence="2">
    <location>
        <begin position="862"/>
        <end position="873"/>
    </location>
</feature>
<dbReference type="Pfam" id="PF00400">
    <property type="entry name" value="WD40"/>
    <property type="match status" value="1"/>
</dbReference>
<feature type="compositionally biased region" description="Acidic residues" evidence="2">
    <location>
        <begin position="743"/>
        <end position="756"/>
    </location>
</feature>
<feature type="compositionally biased region" description="Low complexity" evidence="2">
    <location>
        <begin position="2299"/>
        <end position="2311"/>
    </location>
</feature>
<feature type="compositionally biased region" description="Basic and acidic residues" evidence="2">
    <location>
        <begin position="122"/>
        <end position="145"/>
    </location>
</feature>
<feature type="compositionally biased region" description="Basic and acidic residues" evidence="2">
    <location>
        <begin position="1375"/>
        <end position="1384"/>
    </location>
</feature>
<feature type="region of interest" description="Disordered" evidence="2">
    <location>
        <begin position="1019"/>
        <end position="1055"/>
    </location>
</feature>
<feature type="region of interest" description="Disordered" evidence="2">
    <location>
        <begin position="2966"/>
        <end position="2990"/>
    </location>
</feature>
<keyword evidence="5" id="KW-1185">Reference proteome</keyword>
<reference evidence="4" key="4">
    <citation type="journal article" date="2015" name="PLoS ONE">
        <title>Comprehensive Evaluation of Toxoplasma gondii VEG and Neospora caninum LIV Genomes with Tachyzoite Stage Transcriptome and Proteome Defines Novel Transcript Features.</title>
        <authorList>
            <person name="Ramaprasad A."/>
            <person name="Mourier T."/>
            <person name="Naeem R."/>
            <person name="Malas T.B."/>
            <person name="Moussa E."/>
            <person name="Panigrahi A."/>
            <person name="Vermont S.J."/>
            <person name="Otto T.D."/>
            <person name="Wastling J."/>
            <person name="Pain A."/>
        </authorList>
    </citation>
    <scope>NUCLEOTIDE SEQUENCE</scope>
    <source>
        <strain evidence="4">Liverpool</strain>
    </source>
</reference>
<evidence type="ECO:0000313" key="4">
    <source>
        <dbReference type="EMBL" id="CEL67594.1"/>
    </source>
</evidence>
<dbReference type="InterPro" id="IPR001680">
    <property type="entry name" value="WD40_rpt"/>
</dbReference>
<feature type="compositionally biased region" description="Low complexity" evidence="2">
    <location>
        <begin position="330"/>
        <end position="341"/>
    </location>
</feature>
<dbReference type="OrthoDB" id="338622at2759"/>
<organism evidence="3 5">
    <name type="scientific">Neospora caninum (strain Liverpool)</name>
    <dbReference type="NCBI Taxonomy" id="572307"/>
    <lineage>
        <taxon>Eukaryota</taxon>
        <taxon>Sar</taxon>
        <taxon>Alveolata</taxon>
        <taxon>Apicomplexa</taxon>
        <taxon>Conoidasida</taxon>
        <taxon>Coccidia</taxon>
        <taxon>Eucoccidiorida</taxon>
        <taxon>Eimeriorina</taxon>
        <taxon>Sarcocystidae</taxon>
        <taxon>Neospora</taxon>
    </lineage>
</organism>
<feature type="region of interest" description="Disordered" evidence="2">
    <location>
        <begin position="330"/>
        <end position="393"/>
    </location>
</feature>
<reference evidence="3" key="1">
    <citation type="submission" date="2011-02" db="EMBL/GenBank/DDBJ databases">
        <authorList>
            <person name="Aslett M."/>
        </authorList>
    </citation>
    <scope>NUCLEOTIDE SEQUENCE</scope>
    <source>
        <strain evidence="3">Liverpool</strain>
    </source>
</reference>
<feature type="compositionally biased region" description="Low complexity" evidence="2">
    <location>
        <begin position="110"/>
        <end position="121"/>
    </location>
</feature>
<feature type="region of interest" description="Disordered" evidence="2">
    <location>
        <begin position="1845"/>
        <end position="1954"/>
    </location>
</feature>
<feature type="compositionally biased region" description="Basic and acidic residues" evidence="2">
    <location>
        <begin position="1859"/>
        <end position="1869"/>
    </location>
</feature>
<feature type="compositionally biased region" description="Low complexity" evidence="2">
    <location>
        <begin position="1679"/>
        <end position="1694"/>
    </location>
</feature>
<feature type="region of interest" description="Disordered" evidence="2">
    <location>
        <begin position="862"/>
        <end position="885"/>
    </location>
</feature>
<feature type="compositionally biased region" description="Basic and acidic residues" evidence="2">
    <location>
        <begin position="1901"/>
        <end position="1942"/>
    </location>
</feature>
<feature type="region of interest" description="Disordered" evidence="2">
    <location>
        <begin position="97"/>
        <end position="194"/>
    </location>
</feature>
<feature type="compositionally biased region" description="Basic residues" evidence="2">
    <location>
        <begin position="352"/>
        <end position="362"/>
    </location>
</feature>
<dbReference type="GO" id="GO:0005737">
    <property type="term" value="C:cytoplasm"/>
    <property type="evidence" value="ECO:0007669"/>
    <property type="project" value="TreeGrafter"/>
</dbReference>
<evidence type="ECO:0000256" key="1">
    <source>
        <dbReference type="PROSITE-ProRule" id="PRU00221"/>
    </source>
</evidence>
<dbReference type="Proteomes" id="UP000007494">
    <property type="component" value="Chromosome VIII"/>
</dbReference>
<feature type="region of interest" description="Disordered" evidence="2">
    <location>
        <begin position="1375"/>
        <end position="1419"/>
    </location>
</feature>
<dbReference type="SMART" id="SM00320">
    <property type="entry name" value="WD40"/>
    <property type="match status" value="3"/>
</dbReference>
<dbReference type="OMA" id="ICAMEET"/>
<dbReference type="PROSITE" id="PS50082">
    <property type="entry name" value="WD_REPEATS_2"/>
    <property type="match status" value="1"/>
</dbReference>
<feature type="compositionally biased region" description="Low complexity" evidence="2">
    <location>
        <begin position="1618"/>
        <end position="1640"/>
    </location>
</feature>
<dbReference type="InterPro" id="IPR049916">
    <property type="entry name" value="WDR72-like"/>
</dbReference>
<sequence length="3787" mass="397504">MSGGGVPPPAAPSLRSSFSPDHHLWLSSLIWPDIPLQASISCVAVNPRFTILATGTHTGHIYVWQLNAVHAALACPESRVCRLGSNALPLAAEPHPPAATNKCRGRPTPSASGGTLAAAGAHRGDVEGREDDAQAREDATQRDVSGEGNAHVRQLPLSSRRGEAAAPGDLPAESTPGCCAGTSTPPSGASCEEGGTRFEAPLPLVPHLILISEWGGSAPLIECVFAVAAAPLVSACSEEVLVSIHSDSKLRVWSLLDGRCLSATKQFPYPLLSIRVLSDRRYVVLTGKTGAMVFDLWTHCRVCHLSLSLPPVSPPSTVFRRLHHEAALQPSPGSWAPDSAGAPGGAGELAARGRRERARHAHREAETPVSESWPFLRLTATATNPPPDCSEDGLERLRALFPNLGADLPRFPLASPQGEPGRGREGTDSTVAFRSSDGHAFNPSPVDKRFPDGLPPHPSASLSSSSSFSSSPVALFHQQSKPVPASEHAARGDSFSFLALQQETSSSDDLASLPAFPRLDTAPRHLATQEAGNRAQGIAPLWPSDSFANAPEGASEPNLLPPFLEQPVTVAGLTPEGRLAVWDLQVVLATWEEQQTQLDGLGGSAMFHGKREQTVFRSLVFQDTASSARRRQPAGVSHGRSRPDGETHPGEEMAVKDRNAAPPVSAGLATGTGAARGKGGVSEAPLHSNSATGRRDQFAGDTAGDAAKDKKKRDKTGAGVSEGAAAVLQPMRTMFGGMFGVGGDDESEDEGDDETEETKGATGIEPVFVSSVCCEPSEVPEVGGSGASSLLSVTASFLVALSSDRLVVWRRLPRVCGVSLASPSPLSSIAYDLFLDVPAPSLASSRVPSFAGLLAADSRAAGEDSRRRSSTCREEEDSEAKGQVAQSQETLALWSAAAFGDTGHEQSFPGLPWGWSGMHLLPYSRDVSRFCEQLGALAQQHPFEDPRARERSERSETEGALHVWGRESATAAESRSSMERGAVYNPSCENVEAVLLAWTADGTLRAFLLPLGANISPSLPSPLRASGSRRESSDAGEMHIGARRGPRDRPGPSAGLADIAALTQGLLIGQLPDELLGGEDTPTPVFLPLFAHFSFASLATAGVPAEDTCGKAARSCEPSAASALTPPRGRERGGEAGRRGEARTEAPRSTETMQAIVGGLLCVGVSLEASDRVAVASWALEASVESTCGGGGRPLGFREASEKSWSLSLQREGTGELLAPDAFAKTPESEAMGPLLSAPASVQPTPSPVSGAHPPPSSSPSPAFSVLRLHFSLRPSISVGELWLLPSTLRSSLHRTLFPPVPSVLDSCGEETTPSLTSRRRPRGGCLSGARAREFVDTGVALRTQFWRLAASLDQRKHLRQGQEILVCLGDPERRGEARGRGQDVGETTSAGGHLPSLPWCRSQTGVQPSSPEPRDTTGQCTYTADRHILSWCLVESQGRVFLICSASDGAALGLCLNHVAARLRLHRHLYGEASRQMTATAAKACEGPSASGAWMKPATSSCELACHAPMQKGGDARQGTSTEGLLYLSGSPDLVLWPKACHQLPSLVHLPTPATHPGLVAAVEARGECRRLREKGARKTRGPFRATLRPSRERGDSASGRDGSFDGEREAALWGGAARSPRGSPLRSLSGGAASCGGSTRPPAVEDLDEDAFSCFSSEFSSQEFSSDETFPELANEASSAYPSTSSSSSLSSSDEEDSPGVSPRASPAVCASSLSSRFGSTRRCVPPPSRMSVQPRTPLYASPPDAVKTQVTHFCSLSSVLLAGGTSRGDILFWRLPSFSVCGYLPRALPAPVCAMLRVLSVCGGQGEAQFDSNCFLVADATAQLTLVDAAKCCGCTDTSSANPPDTELHTVSARHQKTEGAAEPRRGMPGSANGPSTDPANHAKHAEGAAQSATGSRLGEEVGRAPWDADRDRQRMQHHELAVPREQRTHASVRPDEHGSSTSNLSPGLAPAMSEKGLVESPMYVHYRASTWSVRTPELLQAVPRPCNWSGVFPLERPESAPRCVHSGPRSPCPTAGFAGTLEGGFSHASSLVAPHAIRKVAVDLLSDTICCITVSARFFLWKIQTGQLLKEGPLSRISGVFAPDVPNADLFYSRTFLQNPHLYSSSPHLEMTVWGFALGHLQLASSSCCRCCHFACPCSCASSAVSSPRRQRLATQEARGTATGLEAKKTEAKDSEVVACASESREQSAGQETPLDDGLPSPRAVPSSFASESPSTLPSSDAAAERRPSRPRRRESRDEKDHRARRQAWTSLCCHASAKRSFEAHRTLPSAAVLLLPVSQFLQPCYPPRVALPAGASPGAPADRASGLGTDGGSKGPAGTGSTRGVDAPLAAHALALCSAFLPFGVNASVDAGLQELFGFLSPSPLPLVPGVIGADLAISFSLPLLLIHGLLHDSYVRHALRSAEKHARVPGPSILAANAGSPWLGLEGASPCCHQPSLPHNLHLHRRAAQRYEVCKMETEHREPSSLPRSASSSSSNLGSGLTASRRVTAAVERKCVERFTFFASALAERDAVGTLHAASEAARGPAFPDAMSAVAACVIQREQRSQLRKAGCSPAASPAASAIQQRLWRLHKLPGLCKSPAALKALLAAGPPASLISLTPPSAPSQPLALSGTRGSEEHPSGPRTLSCVDLLVSSTCDALDLSGLPSIACKSAGALRVSAASPFCFSSATALSLTSSFLAPDATGGMGLGGRRDSRGALGYPSQGGFSGRPGGYVFGLFLASSTSAFLSACVRSPAAACRAAEGARARLLQALDETQSGGAVGTTARQLQIQIQHHQKVLYHHLHLLQSQQKRLEARMRQEREADGASKSVADEPDFPKTHGPEAGKQETHPASDNQDAAASSALAASSCASYVSSLGKHISQLQAQQAAIRHQLISLQQQLIALADGEHWGDEGRADGARRLIRGRERLVHVSLCVATAPWPTLVDVRRFCDARDARGSRGGPGISALALVNGAESAQEGSKVVPENASSSRPVASPPPSTFSSLTSSFSSLSSLSSLASSPSTPPSSGAADSDAHADASHLFRLILSLRQEERAVWLRPGPLSSRPRFGLSGTGGASGRDEGLRQRGSAGFGSSEPRQPAVAFIPSAGRLPLAIGGWPLPRFALYKDTVLSSPPCAEFLRLSGASLASPHVSAGTSLAFLALLSAALVPTLTPPPPSVGARAALIQAFSDTFCLSFFRAAPATSSAGVPRPVRAGFGAAGIRGGGVSEALACRHLPSGGAARSEFRLASAEASNTQDPREGRARQRLALAAETGREKGATAGRVPTSLTPFPLDPGSSLPSAPLPSLWLLTHCFLHNCPSPCHASHHSPAASAAAASRAAVYVHFGACHLLRRTICAMEETQLLPFVDVCLQFLGGNCAHAQATAENEGPPGAEETGVAALPPSLAEELDCAGQSAVALVLLAIILYERPGLCKIAGLNIGTIVGHQLACTFLGALLPLAASGPSASVGGFVSHSSSPGVGSHSSGGVQSVRAELLMELFALGLGIVWDCACLFSRAISALLDDYVPRSLTAKLSTNNGTGTEALLPDELLLCQLMAAMFAFTLRPQWSACSSLILTRLARTNVPLFVKVLGRAAGTVEFGSEYTAAALLTLVQFSARIPELSLEHLPDIVEAVVRCLDPAEPHLRRRALNAATAALFHLVRCFPMATFHQQTQRFAVGCADGLIILYDLRTATKWKVLEGHTGAVNCLSFSDDGSLLASYSSADCTMRLWQSSSSGFFGGILGISAKSQKVIQLPPCPKNIFWQSIPYQLETVRMVNKSKTEWMIRREDGKGYMVLVS</sequence>
<feature type="region of interest" description="Disordered" evidence="2">
    <location>
        <begin position="1116"/>
        <end position="1150"/>
    </location>
</feature>
<feature type="region of interest" description="Disordered" evidence="2">
    <location>
        <begin position="2798"/>
        <end position="2847"/>
    </location>
</feature>
<dbReference type="PANTHER" id="PTHR44099">
    <property type="entry name" value="RABCONNECTIN-3B, ISOFORM A"/>
    <property type="match status" value="1"/>
</dbReference>
<dbReference type="RefSeq" id="XP_003883636.1">
    <property type="nucleotide sequence ID" value="XM_003883587.1"/>
</dbReference>
<dbReference type="InterPro" id="IPR036322">
    <property type="entry name" value="WD40_repeat_dom_sf"/>
</dbReference>
<evidence type="ECO:0000313" key="3">
    <source>
        <dbReference type="EMBL" id="CBZ53604.1"/>
    </source>
</evidence>
<name>F0VIP3_NEOCL</name>
<gene>
    <name evidence="4" type="ORF">BN1204_033910</name>
    <name evidence="3" type="ORF">NCLIV_033910</name>
</gene>
<dbReference type="GeneID" id="13442936"/>
<feature type="region of interest" description="Disordered" evidence="2">
    <location>
        <begin position="3055"/>
        <end position="3084"/>
    </location>
</feature>
<feature type="region of interest" description="Disordered" evidence="2">
    <location>
        <begin position="740"/>
        <end position="759"/>
    </location>
</feature>
<reference evidence="3" key="2">
    <citation type="submission" date="2011-03" db="EMBL/GenBank/DDBJ databases">
        <title>Comparative genomics and transcriptomics of Neospora caninum and Toxoplasma gondii.</title>
        <authorList>
            <person name="Reid A.J."/>
            <person name="Sohal A."/>
            <person name="Harris D."/>
            <person name="Quail M."/>
            <person name="Sanders M."/>
            <person name="Berriman M."/>
            <person name="Wastling J.M."/>
            <person name="Pain A."/>
        </authorList>
    </citation>
    <scope>NUCLEOTIDE SEQUENCE</scope>
    <source>
        <strain evidence="3">Liverpool</strain>
    </source>
</reference>
<reference evidence="5" key="3">
    <citation type="journal article" date="2012" name="PLoS Pathog.">
        <title>Comparative genomics of the apicomplexan parasites Toxoplasma gondii and Neospora caninum: Coccidia differing in host range and transmission strategy.</title>
        <authorList>
            <person name="Reid A.J."/>
            <person name="Vermont S.J."/>
            <person name="Cotton J.A."/>
            <person name="Harris D."/>
            <person name="Hill-Cawthorne G.A."/>
            <person name="Konen-Waisman S."/>
            <person name="Latham S.M."/>
            <person name="Mourier T."/>
            <person name="Norton R."/>
            <person name="Quail M.A."/>
            <person name="Sanders M."/>
            <person name="Shanmugam D."/>
            <person name="Sohal A."/>
            <person name="Wasmuth J.D."/>
            <person name="Brunk B."/>
            <person name="Grigg M.E."/>
            <person name="Howard J.C."/>
            <person name="Parkinson J."/>
            <person name="Roos D.S."/>
            <person name="Trees A.J."/>
            <person name="Berriman M."/>
            <person name="Pain A."/>
            <person name="Wastling J.M."/>
        </authorList>
    </citation>
    <scope>NUCLEOTIDE SEQUENCE [LARGE SCALE GENOMIC DNA]</scope>
    <source>
        <strain evidence="5">Liverpool</strain>
    </source>
</reference>